<dbReference type="EMBL" id="QZAF01000751">
    <property type="protein sequence ID" value="THV64904.1"/>
    <property type="molecule type" value="Genomic_DNA"/>
</dbReference>
<protein>
    <submittedName>
        <fullName evidence="1">Uncharacterized protein</fullName>
    </submittedName>
</protein>
<evidence type="ECO:0000313" key="2">
    <source>
        <dbReference type="Proteomes" id="UP000304951"/>
    </source>
</evidence>
<comment type="caution">
    <text evidence="1">The sequence shown here is derived from an EMBL/GenBank/DDBJ whole genome shotgun (WGS) entry which is preliminary data.</text>
</comment>
<evidence type="ECO:0000313" key="1">
    <source>
        <dbReference type="EMBL" id="THV64904.1"/>
    </source>
</evidence>
<reference evidence="1 2" key="1">
    <citation type="submission" date="2018-10" db="EMBL/GenBank/DDBJ databases">
        <title>Fifty Aureobasidium pullulans genomes reveal a recombining polyextremotolerant generalist.</title>
        <authorList>
            <person name="Gostincar C."/>
            <person name="Turk M."/>
            <person name="Zajc J."/>
            <person name="Gunde-Cimerman N."/>
        </authorList>
    </citation>
    <scope>NUCLEOTIDE SEQUENCE [LARGE SCALE GENOMIC DNA]</scope>
    <source>
        <strain evidence="1 2">EXF-11900</strain>
    </source>
</reference>
<accession>A0A4S8S483</accession>
<name>A0A4S8S483_AURPU</name>
<organism evidence="1 2">
    <name type="scientific">Aureobasidium pullulans</name>
    <name type="common">Black yeast</name>
    <name type="synonym">Pullularia pullulans</name>
    <dbReference type="NCBI Taxonomy" id="5580"/>
    <lineage>
        <taxon>Eukaryota</taxon>
        <taxon>Fungi</taxon>
        <taxon>Dikarya</taxon>
        <taxon>Ascomycota</taxon>
        <taxon>Pezizomycotina</taxon>
        <taxon>Dothideomycetes</taxon>
        <taxon>Dothideomycetidae</taxon>
        <taxon>Dothideales</taxon>
        <taxon>Saccotheciaceae</taxon>
        <taxon>Aureobasidium</taxon>
    </lineage>
</organism>
<sequence length="158" mass="18186">MVHSITMRFSTNPTQAELYTEQVAMLRLKADARHAEMLVIHGTPENFKNKIIELYRNKCAHINEPDPHINNSPGPVDQPPRWSAWLLSVGREPNMITYEGEGESLQEALIDLYQIVQDGEQAYRLLIEEERERRSHPEQFAPKGAFKVHPELDTVKVT</sequence>
<dbReference type="Proteomes" id="UP000304951">
    <property type="component" value="Unassembled WGS sequence"/>
</dbReference>
<gene>
    <name evidence="1" type="ORF">D6D28_09524</name>
</gene>
<dbReference type="AlphaFoldDB" id="A0A4S8S483"/>
<proteinExistence type="predicted"/>